<feature type="region of interest" description="Disordered" evidence="1">
    <location>
        <begin position="71"/>
        <end position="111"/>
    </location>
</feature>
<dbReference type="AlphaFoldDB" id="A0A8D8VI22"/>
<dbReference type="EMBL" id="HBUF01061422">
    <property type="protein sequence ID" value="CAG6626011.1"/>
    <property type="molecule type" value="Transcribed_RNA"/>
</dbReference>
<proteinExistence type="predicted"/>
<organism evidence="2">
    <name type="scientific">Cacopsylla melanoneura</name>
    <dbReference type="NCBI Taxonomy" id="428564"/>
    <lineage>
        <taxon>Eukaryota</taxon>
        <taxon>Metazoa</taxon>
        <taxon>Ecdysozoa</taxon>
        <taxon>Arthropoda</taxon>
        <taxon>Hexapoda</taxon>
        <taxon>Insecta</taxon>
        <taxon>Pterygota</taxon>
        <taxon>Neoptera</taxon>
        <taxon>Paraneoptera</taxon>
        <taxon>Hemiptera</taxon>
        <taxon>Sternorrhyncha</taxon>
        <taxon>Psylloidea</taxon>
        <taxon>Psyllidae</taxon>
        <taxon>Psyllinae</taxon>
        <taxon>Cacopsylla</taxon>
    </lineage>
</organism>
<feature type="compositionally biased region" description="Basic residues" evidence="1">
    <location>
        <begin position="90"/>
        <end position="101"/>
    </location>
</feature>
<reference evidence="2" key="1">
    <citation type="submission" date="2021-05" db="EMBL/GenBank/DDBJ databases">
        <authorList>
            <person name="Alioto T."/>
            <person name="Alioto T."/>
            <person name="Gomez Garrido J."/>
        </authorList>
    </citation>
    <scope>NUCLEOTIDE SEQUENCE</scope>
</reference>
<accession>A0A8D8VI22</accession>
<evidence type="ECO:0000313" key="2">
    <source>
        <dbReference type="EMBL" id="CAG6626012.1"/>
    </source>
</evidence>
<dbReference type="EMBL" id="HBUF01061423">
    <property type="protein sequence ID" value="CAG6626012.1"/>
    <property type="molecule type" value="Transcribed_RNA"/>
</dbReference>
<sequence>MLLPSFYGVVNNLFSVLTLQVINGRSISGGRSTSPPSSCFSSVSPSSTLLNFCSPTVVTLAGPSISRSLTPSSSTISSLTFTQKRTEVRTRKRKPMTRRKWKPMERASPMG</sequence>
<name>A0A8D8VI22_9HEMI</name>
<evidence type="ECO:0000256" key="1">
    <source>
        <dbReference type="SAM" id="MobiDB-lite"/>
    </source>
</evidence>
<protein>
    <submittedName>
        <fullName evidence="2">Uncharacterized protein</fullName>
    </submittedName>
</protein>